<feature type="active site" description="Proton acceptor" evidence="2">
    <location>
        <position position="126"/>
    </location>
</feature>
<dbReference type="PANTHER" id="PTHR35561">
    <property type="entry name" value="RNA 2',3'-CYCLIC PHOSPHODIESTERASE"/>
    <property type="match status" value="1"/>
</dbReference>
<feature type="short sequence motif" description="HXTX 1" evidence="2">
    <location>
        <begin position="42"/>
        <end position="45"/>
    </location>
</feature>
<dbReference type="SUPFAM" id="SSF55144">
    <property type="entry name" value="LigT-like"/>
    <property type="match status" value="1"/>
</dbReference>
<dbReference type="EC" id="3.1.4.58" evidence="2"/>
<accession>A0ABS9H014</accession>
<dbReference type="EMBL" id="JAKIJS010000001">
    <property type="protein sequence ID" value="MCF6138334.1"/>
    <property type="molecule type" value="Genomic_DNA"/>
</dbReference>
<comment type="function">
    <text evidence="2">Hydrolyzes RNA 2',3'-cyclic phosphodiester to an RNA 2'-phosphomonoester.</text>
</comment>
<feature type="short sequence motif" description="HXTX 2" evidence="2">
    <location>
        <begin position="126"/>
        <end position="129"/>
    </location>
</feature>
<gene>
    <name evidence="3" type="primary">thpR</name>
    <name evidence="3" type="ORF">L2716_11405</name>
</gene>
<dbReference type="PANTHER" id="PTHR35561:SF1">
    <property type="entry name" value="RNA 2',3'-CYCLIC PHOSPHODIESTERASE"/>
    <property type="match status" value="1"/>
</dbReference>
<reference evidence="3 4" key="1">
    <citation type="submission" date="2022-01" db="EMBL/GenBank/DDBJ databases">
        <title>Alkalihalobacillus sp. EGI L200015, a novel bacterium isolated from a salt lake sediment.</title>
        <authorList>
            <person name="Gao L."/>
            <person name="Fang B.-Z."/>
            <person name="Li W.-J."/>
        </authorList>
    </citation>
    <scope>NUCLEOTIDE SEQUENCE [LARGE SCALE GENOMIC DNA]</scope>
    <source>
        <strain evidence="3 4">KCTC 12718</strain>
    </source>
</reference>
<comment type="similarity">
    <text evidence="2">Belongs to the 2H phosphoesterase superfamily. ThpR family.</text>
</comment>
<evidence type="ECO:0000256" key="2">
    <source>
        <dbReference type="HAMAP-Rule" id="MF_01940"/>
    </source>
</evidence>
<proteinExistence type="inferred from homology"/>
<keyword evidence="1 2" id="KW-0378">Hydrolase</keyword>
<dbReference type="NCBIfam" id="TIGR02258">
    <property type="entry name" value="2_5_ligase"/>
    <property type="match status" value="1"/>
</dbReference>
<keyword evidence="4" id="KW-1185">Reference proteome</keyword>
<comment type="catalytic activity">
    <reaction evidence="2">
        <text>a 3'-end 2',3'-cyclophospho-ribonucleotide-RNA + H2O = a 3'-end 2'-phospho-ribonucleotide-RNA + H(+)</text>
        <dbReference type="Rhea" id="RHEA:11828"/>
        <dbReference type="Rhea" id="RHEA-COMP:10464"/>
        <dbReference type="Rhea" id="RHEA-COMP:17353"/>
        <dbReference type="ChEBI" id="CHEBI:15377"/>
        <dbReference type="ChEBI" id="CHEBI:15378"/>
        <dbReference type="ChEBI" id="CHEBI:83064"/>
        <dbReference type="ChEBI" id="CHEBI:173113"/>
        <dbReference type="EC" id="3.1.4.58"/>
    </reaction>
</comment>
<dbReference type="InterPro" id="IPR004175">
    <property type="entry name" value="RNA_CPDase"/>
</dbReference>
<evidence type="ECO:0000313" key="4">
    <source>
        <dbReference type="Proteomes" id="UP001649381"/>
    </source>
</evidence>
<dbReference type="Pfam" id="PF13563">
    <property type="entry name" value="2_5_RNA_ligase2"/>
    <property type="match status" value="1"/>
</dbReference>
<dbReference type="Proteomes" id="UP001649381">
    <property type="component" value="Unassembled WGS sequence"/>
</dbReference>
<protein>
    <recommendedName>
        <fullName evidence="2">RNA 2',3'-cyclic phosphodiesterase</fullName>
        <shortName evidence="2">RNA 2',3'-CPDase</shortName>
        <ecNumber evidence="2">3.1.4.58</ecNumber>
    </recommendedName>
</protein>
<sequence>MDRHTFLAIPIPEHIQMKIYTYAQSVKEILPLKKWTSLGDYHITLQFLGATSEQAADKVIDHLNVESMNAFEIELDSTGVFGNPETPRVSWVGLKSSTELQSLHEKVKNSCSQAGFEVDSRPFCPHITLGKRWGGKTPITQSLPEPNHLQGLKWSVNEVILYEIYPKNEQKYVPYHRFKLGKDF</sequence>
<comment type="caution">
    <text evidence="3">The sequence shown here is derived from an EMBL/GenBank/DDBJ whole genome shotgun (WGS) entry which is preliminary data.</text>
</comment>
<dbReference type="RefSeq" id="WP_236334698.1">
    <property type="nucleotide sequence ID" value="NZ_JAKIJS010000001.1"/>
</dbReference>
<evidence type="ECO:0000313" key="3">
    <source>
        <dbReference type="EMBL" id="MCF6138334.1"/>
    </source>
</evidence>
<organism evidence="3 4">
    <name type="scientific">Pseudalkalibacillus berkeleyi</name>
    <dbReference type="NCBI Taxonomy" id="1069813"/>
    <lineage>
        <taxon>Bacteria</taxon>
        <taxon>Bacillati</taxon>
        <taxon>Bacillota</taxon>
        <taxon>Bacilli</taxon>
        <taxon>Bacillales</taxon>
        <taxon>Fictibacillaceae</taxon>
        <taxon>Pseudalkalibacillus</taxon>
    </lineage>
</organism>
<dbReference type="InterPro" id="IPR009097">
    <property type="entry name" value="Cyclic_Pdiesterase"/>
</dbReference>
<evidence type="ECO:0000256" key="1">
    <source>
        <dbReference type="ARBA" id="ARBA00022801"/>
    </source>
</evidence>
<feature type="active site" description="Proton donor" evidence="2">
    <location>
        <position position="42"/>
    </location>
</feature>
<dbReference type="HAMAP" id="MF_01940">
    <property type="entry name" value="RNA_CPDase"/>
    <property type="match status" value="1"/>
</dbReference>
<dbReference type="Gene3D" id="3.90.1140.10">
    <property type="entry name" value="Cyclic phosphodiesterase"/>
    <property type="match status" value="1"/>
</dbReference>
<name>A0ABS9H014_9BACL</name>